<dbReference type="Pfam" id="PF02481">
    <property type="entry name" value="DNA_processg_A"/>
    <property type="match status" value="1"/>
</dbReference>
<evidence type="ECO:0000256" key="1">
    <source>
        <dbReference type="ARBA" id="ARBA00006525"/>
    </source>
</evidence>
<dbReference type="RefSeq" id="WP_269880805.1">
    <property type="nucleotide sequence ID" value="NZ_JAQAGZ010000004.1"/>
</dbReference>
<dbReference type="Gene3D" id="3.40.50.450">
    <property type="match status" value="1"/>
</dbReference>
<dbReference type="PANTHER" id="PTHR43022:SF1">
    <property type="entry name" value="PROTEIN SMF"/>
    <property type="match status" value="1"/>
</dbReference>
<evidence type="ECO:0000256" key="2">
    <source>
        <dbReference type="SAM" id="Coils"/>
    </source>
</evidence>
<dbReference type="InterPro" id="IPR057666">
    <property type="entry name" value="DrpA_SLOG"/>
</dbReference>
<accession>A0ABT4Q6E0</accession>
<protein>
    <submittedName>
        <fullName evidence="5">DNA-processing protein DprA</fullName>
    </submittedName>
</protein>
<evidence type="ECO:0000259" key="3">
    <source>
        <dbReference type="Pfam" id="PF02481"/>
    </source>
</evidence>
<comment type="caution">
    <text evidence="5">The sequence shown here is derived from an EMBL/GenBank/DDBJ whole genome shotgun (WGS) entry which is preliminary data.</text>
</comment>
<dbReference type="InterPro" id="IPR041614">
    <property type="entry name" value="DprA_WH"/>
</dbReference>
<dbReference type="Pfam" id="PF17782">
    <property type="entry name" value="WHD_DprA"/>
    <property type="match status" value="1"/>
</dbReference>
<dbReference type="InterPro" id="IPR003488">
    <property type="entry name" value="DprA"/>
</dbReference>
<keyword evidence="6" id="KW-1185">Reference proteome</keyword>
<sequence>MNNRQALFALHQIPGIGWKTIERVAARVPELTDIFAFSSKDWTDLGLPPARAELIYRGLLPFYKDGLKRIEAVYGDQGIGWVTVWDEDYPELLRETAQPPWVLYYRGQLDMVRKPCIAVVGTRNPTAYGKMAAERLSQSLSTYRMCIVSGLARGIDSAAHDGGLTGPGSTIAVLGCSINEVYPPENRRLYDRITEKGLVLSEYPIGTKGHPGLFPQRNRIIAGLSLGVLVVEAAIKSGSLITADQALEESRDVFAVPGLITSPKSAGTLSLLKQGAKLVTCAEDIAEEYRDRIADLEKAHHKDNEMLRHPVSQDEQKIIDLLTCRTLTIDELLEQTQYTFGHLHSVLINLLMIRRIVELPGSVYTVP</sequence>
<feature type="domain" description="DprA winged helix" evidence="4">
    <location>
        <begin position="310"/>
        <end position="361"/>
    </location>
</feature>
<feature type="domain" description="Smf/DprA SLOG" evidence="3">
    <location>
        <begin position="82"/>
        <end position="289"/>
    </location>
</feature>
<dbReference type="Proteomes" id="UP001527882">
    <property type="component" value="Unassembled WGS sequence"/>
</dbReference>
<reference evidence="5 6" key="1">
    <citation type="submission" date="2022-12" db="EMBL/GenBank/DDBJ databases">
        <title>Draft genome sequence of Paenibacillus sp. dW9.</title>
        <authorList>
            <person name="Choi E.-W."/>
            <person name="Kim D.-U."/>
        </authorList>
    </citation>
    <scope>NUCLEOTIDE SEQUENCE [LARGE SCALE GENOMIC DNA]</scope>
    <source>
        <strain evidence="6">dW9</strain>
    </source>
</reference>
<proteinExistence type="inferred from homology"/>
<keyword evidence="2" id="KW-0175">Coiled coil</keyword>
<evidence type="ECO:0000259" key="4">
    <source>
        <dbReference type="Pfam" id="PF17782"/>
    </source>
</evidence>
<feature type="coiled-coil region" evidence="2">
    <location>
        <begin position="279"/>
        <end position="306"/>
    </location>
</feature>
<dbReference type="SUPFAM" id="SSF102405">
    <property type="entry name" value="MCP/YpsA-like"/>
    <property type="match status" value="1"/>
</dbReference>
<dbReference type="NCBIfam" id="TIGR00732">
    <property type="entry name" value="dprA"/>
    <property type="match status" value="1"/>
</dbReference>
<dbReference type="PANTHER" id="PTHR43022">
    <property type="entry name" value="PROTEIN SMF"/>
    <property type="match status" value="1"/>
</dbReference>
<evidence type="ECO:0000313" key="6">
    <source>
        <dbReference type="Proteomes" id="UP001527882"/>
    </source>
</evidence>
<dbReference type="EMBL" id="JAQAGZ010000004">
    <property type="protein sequence ID" value="MCZ8512383.1"/>
    <property type="molecule type" value="Genomic_DNA"/>
</dbReference>
<organism evidence="5 6">
    <name type="scientific">Paenibacillus gyeongsangnamensis</name>
    <dbReference type="NCBI Taxonomy" id="3388067"/>
    <lineage>
        <taxon>Bacteria</taxon>
        <taxon>Bacillati</taxon>
        <taxon>Bacillota</taxon>
        <taxon>Bacilli</taxon>
        <taxon>Bacillales</taxon>
        <taxon>Paenibacillaceae</taxon>
        <taxon>Paenibacillus</taxon>
    </lineage>
</organism>
<comment type="similarity">
    <text evidence="1">Belongs to the DprA/Smf family.</text>
</comment>
<dbReference type="Gene3D" id="1.10.10.10">
    <property type="entry name" value="Winged helix-like DNA-binding domain superfamily/Winged helix DNA-binding domain"/>
    <property type="match status" value="1"/>
</dbReference>
<evidence type="ECO:0000313" key="5">
    <source>
        <dbReference type="EMBL" id="MCZ8512383.1"/>
    </source>
</evidence>
<gene>
    <name evidence="5" type="primary">dprA</name>
    <name evidence="5" type="ORF">O9H85_08045</name>
</gene>
<dbReference type="InterPro" id="IPR036388">
    <property type="entry name" value="WH-like_DNA-bd_sf"/>
</dbReference>
<name>A0ABT4Q6E0_9BACL</name>